<keyword evidence="2" id="KW-1185">Reference proteome</keyword>
<protein>
    <submittedName>
        <fullName evidence="1">Uncharacterized protein</fullName>
    </submittedName>
</protein>
<dbReference type="EMBL" id="QETA01000007">
    <property type="protein sequence ID" value="PWF21452.1"/>
    <property type="molecule type" value="Genomic_DNA"/>
</dbReference>
<evidence type="ECO:0000313" key="2">
    <source>
        <dbReference type="Proteomes" id="UP000245212"/>
    </source>
</evidence>
<dbReference type="Proteomes" id="UP000245212">
    <property type="component" value="Unassembled WGS sequence"/>
</dbReference>
<organism evidence="1 2">
    <name type="scientific">Corticimicrobacter populi</name>
    <dbReference type="NCBI Taxonomy" id="2175229"/>
    <lineage>
        <taxon>Bacteria</taxon>
        <taxon>Pseudomonadati</taxon>
        <taxon>Pseudomonadota</taxon>
        <taxon>Betaproteobacteria</taxon>
        <taxon>Burkholderiales</taxon>
        <taxon>Alcaligenaceae</taxon>
        <taxon>Corticimicrobacter</taxon>
    </lineage>
</organism>
<dbReference type="RefSeq" id="WP_109062796.1">
    <property type="nucleotide sequence ID" value="NZ_QETA01000007.1"/>
</dbReference>
<comment type="caution">
    <text evidence="1">The sequence shown here is derived from an EMBL/GenBank/DDBJ whole genome shotgun (WGS) entry which is preliminary data.</text>
</comment>
<sequence length="67" mass="7225">MSHTLNTPPDVPVGTLKLLGPLGLKYEVGQPVSPLDDGDWLVEIILVETGSKVVYRYSSLMADRDAG</sequence>
<dbReference type="InterPro" id="IPR035335">
    <property type="entry name" value="DUF5397"/>
</dbReference>
<evidence type="ECO:0000313" key="1">
    <source>
        <dbReference type="EMBL" id="PWF21452.1"/>
    </source>
</evidence>
<dbReference type="AlphaFoldDB" id="A0A2V1JYG1"/>
<dbReference type="Pfam" id="PF17375">
    <property type="entry name" value="DUF5397"/>
    <property type="match status" value="1"/>
</dbReference>
<name>A0A2V1JYG1_9BURK</name>
<accession>A0A2V1JYG1</accession>
<gene>
    <name evidence="1" type="ORF">DD235_14355</name>
</gene>
<proteinExistence type="predicted"/>
<reference evidence="2" key="1">
    <citation type="submission" date="2018-05" db="EMBL/GenBank/DDBJ databases">
        <authorList>
            <person name="Li Y."/>
        </authorList>
    </citation>
    <scope>NUCLEOTIDE SEQUENCE [LARGE SCALE GENOMIC DNA]</scope>
    <source>
        <strain evidence="2">3d-2-2</strain>
    </source>
</reference>